<feature type="domain" description="Tyr recombinase" evidence="2">
    <location>
        <begin position="1"/>
        <end position="133"/>
    </location>
</feature>
<keyword evidence="1" id="KW-0233">DNA recombination</keyword>
<keyword evidence="4" id="KW-1185">Reference proteome</keyword>
<dbReference type="Pfam" id="PF00589">
    <property type="entry name" value="Phage_integrase"/>
    <property type="match status" value="1"/>
</dbReference>
<evidence type="ECO:0000259" key="2">
    <source>
        <dbReference type="PROSITE" id="PS51898"/>
    </source>
</evidence>
<feature type="non-terminal residue" evidence="3">
    <location>
        <position position="1"/>
    </location>
</feature>
<dbReference type="RefSeq" id="WP_425346595.1">
    <property type="nucleotide sequence ID" value="NZ_JBGUBD010000011.1"/>
</dbReference>
<dbReference type="SUPFAM" id="SSF56349">
    <property type="entry name" value="DNA breaking-rejoining enzymes"/>
    <property type="match status" value="1"/>
</dbReference>
<dbReference type="CDD" id="cd00397">
    <property type="entry name" value="DNA_BRE_C"/>
    <property type="match status" value="1"/>
</dbReference>
<protein>
    <submittedName>
        <fullName evidence="3">Tyrosine-type recombinase/integrase</fullName>
    </submittedName>
</protein>
<organism evidence="3 4">
    <name type="scientific">Natronomicrosphaera hydrolytica</name>
    <dbReference type="NCBI Taxonomy" id="3242702"/>
    <lineage>
        <taxon>Bacteria</taxon>
        <taxon>Pseudomonadati</taxon>
        <taxon>Planctomycetota</taxon>
        <taxon>Phycisphaerae</taxon>
        <taxon>Phycisphaerales</taxon>
        <taxon>Phycisphaeraceae</taxon>
        <taxon>Natronomicrosphaera</taxon>
    </lineage>
</organism>
<evidence type="ECO:0000313" key="4">
    <source>
        <dbReference type="Proteomes" id="UP001575105"/>
    </source>
</evidence>
<accession>A0ABV4UA18</accession>
<dbReference type="Gene3D" id="1.10.443.10">
    <property type="entry name" value="Intergrase catalytic core"/>
    <property type="match status" value="1"/>
</dbReference>
<dbReference type="InterPro" id="IPR011010">
    <property type="entry name" value="DNA_brk_join_enz"/>
</dbReference>
<proteinExistence type="predicted"/>
<dbReference type="PROSITE" id="PS51898">
    <property type="entry name" value="TYR_RECOMBINASE"/>
    <property type="match status" value="1"/>
</dbReference>
<reference evidence="3 4" key="1">
    <citation type="submission" date="2024-08" db="EMBL/GenBank/DDBJ databases">
        <title>Whole-genome sequencing of halo(alkali)philic microorganisms from hypersaline lakes.</title>
        <authorList>
            <person name="Sorokin D.Y."/>
            <person name="Merkel A.Y."/>
            <person name="Messina E."/>
            <person name="Yakimov M."/>
        </authorList>
    </citation>
    <scope>NUCLEOTIDE SEQUENCE [LARGE SCALE GENOMIC DNA]</scope>
    <source>
        <strain evidence="3 4">AB-hyl4</strain>
    </source>
</reference>
<evidence type="ECO:0000256" key="1">
    <source>
        <dbReference type="ARBA" id="ARBA00023172"/>
    </source>
</evidence>
<comment type="caution">
    <text evidence="3">The sequence shown here is derived from an EMBL/GenBank/DDBJ whole genome shotgun (WGS) entry which is preliminary data.</text>
</comment>
<gene>
    <name evidence="3" type="ORF">ACERK3_15380</name>
</gene>
<dbReference type="InterPro" id="IPR013762">
    <property type="entry name" value="Integrase-like_cat_sf"/>
</dbReference>
<evidence type="ECO:0000313" key="3">
    <source>
        <dbReference type="EMBL" id="MFA9479669.1"/>
    </source>
</evidence>
<dbReference type="EMBL" id="JBGUBD010000011">
    <property type="protein sequence ID" value="MFA9479669.1"/>
    <property type="molecule type" value="Genomic_DNA"/>
</dbReference>
<dbReference type="InterPro" id="IPR002104">
    <property type="entry name" value="Integrase_catalytic"/>
</dbReference>
<name>A0ABV4UA18_9BACT</name>
<dbReference type="Proteomes" id="UP001575105">
    <property type="component" value="Unassembled WGS sequence"/>
</dbReference>
<sequence length="148" mass="16935">RIRLKTCPSTGEKWTPKHGKCRIVPLTARASDILTKAMKQSSSPWAFQSPDSRGLQKGKWTYSPLRRRLHLRLREMQAKRRSLHVLRHTGATFYANDAGMPVAQLQKFLGHERLAETQRYLHPSTEDLAASLKRVDFSRLAGKEEKAT</sequence>